<dbReference type="EMBL" id="SNRW01001600">
    <property type="protein sequence ID" value="KAA6395753.1"/>
    <property type="molecule type" value="Genomic_DNA"/>
</dbReference>
<proteinExistence type="predicted"/>
<name>A0A5J4WLQ3_9EUKA</name>
<dbReference type="AlphaFoldDB" id="A0A5J4WLQ3"/>
<organism evidence="1 2">
    <name type="scientific">Streblomastix strix</name>
    <dbReference type="NCBI Taxonomy" id="222440"/>
    <lineage>
        <taxon>Eukaryota</taxon>
        <taxon>Metamonada</taxon>
        <taxon>Preaxostyla</taxon>
        <taxon>Oxymonadida</taxon>
        <taxon>Streblomastigidae</taxon>
        <taxon>Streblomastix</taxon>
    </lineage>
</organism>
<comment type="caution">
    <text evidence="1">The sequence shown here is derived from an EMBL/GenBank/DDBJ whole genome shotgun (WGS) entry which is preliminary data.</text>
</comment>
<gene>
    <name evidence="1" type="ORF">EZS28_008719</name>
</gene>
<sequence>MSRQNIRKVSITKSEVIAHELPSTATKLLIDKMIEEQERNKINEHILNLTFGDIEDALDEQANELLDRLFSKVISEASKRIIPNFFVKLNPAIDESTNLICLCTYQSTKINKFNFERDCFNEVIPRDKYCHHYFDFDHIESNEQYTQVITQLDSLVIEFEQYSIGKYSNDPVISSIHNLKYISDAAKKMSIHVVFYENRILQADMKEIVKKIKNQNAKRYYYDINKFIDDYDYKLKQVGKSSRQIFRHILSKKIFRGKGSIFLARQLGKENDESFNQIVQCIQDDSTDDVITKRINITHKVPSLKEKEKQETKTKRLADVVNGSAELGEDGKIITETHVKNIKIDDIDYDDKLIIINKEKKMCLLNKFELTFENLEKTTGSFRYFPHIQEFIKKSYTE</sequence>
<evidence type="ECO:0000313" key="1">
    <source>
        <dbReference type="EMBL" id="KAA6395753.1"/>
    </source>
</evidence>
<dbReference type="Proteomes" id="UP000324800">
    <property type="component" value="Unassembled WGS sequence"/>
</dbReference>
<accession>A0A5J4WLQ3</accession>
<reference evidence="1 2" key="1">
    <citation type="submission" date="2019-03" db="EMBL/GenBank/DDBJ databases">
        <title>Single cell metagenomics reveals metabolic interactions within the superorganism composed of flagellate Streblomastix strix and complex community of Bacteroidetes bacteria on its surface.</title>
        <authorList>
            <person name="Treitli S.C."/>
            <person name="Kolisko M."/>
            <person name="Husnik F."/>
            <person name="Keeling P."/>
            <person name="Hampl V."/>
        </authorList>
    </citation>
    <scope>NUCLEOTIDE SEQUENCE [LARGE SCALE GENOMIC DNA]</scope>
    <source>
        <strain evidence="1">ST1C</strain>
    </source>
</reference>
<evidence type="ECO:0000313" key="2">
    <source>
        <dbReference type="Proteomes" id="UP000324800"/>
    </source>
</evidence>
<protein>
    <submittedName>
        <fullName evidence="1">Uncharacterized protein</fullName>
    </submittedName>
</protein>